<dbReference type="EMBL" id="CP025958">
    <property type="protein sequence ID" value="AWM36307.1"/>
    <property type="molecule type" value="Genomic_DNA"/>
</dbReference>
<protein>
    <submittedName>
        <fullName evidence="2">Uncharacterized protein</fullName>
    </submittedName>
</protein>
<dbReference type="RefSeq" id="WP_010044966.1">
    <property type="nucleotide sequence ID" value="NZ_CP025958.1"/>
</dbReference>
<gene>
    <name evidence="2" type="ORF">C1280_04280</name>
</gene>
<name>A0A2Z3GXT1_9BACT</name>
<accession>A0A2Z3GXT1</accession>
<organism evidence="2 3">
    <name type="scientific">Gemmata obscuriglobus</name>
    <dbReference type="NCBI Taxonomy" id="114"/>
    <lineage>
        <taxon>Bacteria</taxon>
        <taxon>Pseudomonadati</taxon>
        <taxon>Planctomycetota</taxon>
        <taxon>Planctomycetia</taxon>
        <taxon>Gemmatales</taxon>
        <taxon>Gemmataceae</taxon>
        <taxon>Gemmata</taxon>
    </lineage>
</organism>
<dbReference type="Proteomes" id="UP000245802">
    <property type="component" value="Chromosome"/>
</dbReference>
<reference evidence="2 3" key="1">
    <citation type="submission" date="2018-01" db="EMBL/GenBank/DDBJ databases">
        <title>G. obscuriglobus.</title>
        <authorList>
            <person name="Franke J."/>
            <person name="Blomberg W."/>
            <person name="Selmecki A."/>
        </authorList>
    </citation>
    <scope>NUCLEOTIDE SEQUENCE [LARGE SCALE GENOMIC DNA]</scope>
    <source>
        <strain evidence="2 3">DSM 5831</strain>
    </source>
</reference>
<keyword evidence="3" id="KW-1185">Reference proteome</keyword>
<sequence length="114" mass="12230">MTFGMVVRLPVNGAFGTDEDFDLRTRLEHDLDAALLARAAGECGRGATDAGFINIPLESITAPDAALIVVKDVLARHGLLPRVTIVLESPDEDDPDDTLRRVLWPLQPSPADAA</sequence>
<evidence type="ECO:0000313" key="2">
    <source>
        <dbReference type="EMBL" id="AWM36307.1"/>
    </source>
</evidence>
<dbReference type="KEGG" id="gog:C1280_04280"/>
<feature type="region of interest" description="Disordered" evidence="1">
    <location>
        <begin position="90"/>
        <end position="114"/>
    </location>
</feature>
<evidence type="ECO:0000256" key="1">
    <source>
        <dbReference type="SAM" id="MobiDB-lite"/>
    </source>
</evidence>
<evidence type="ECO:0000313" key="3">
    <source>
        <dbReference type="Proteomes" id="UP000245802"/>
    </source>
</evidence>
<proteinExistence type="predicted"/>
<dbReference type="AlphaFoldDB" id="A0A2Z3GXT1"/>
<dbReference type="OrthoDB" id="9967242at2"/>